<sequence>MMRRIAVVGDALTGGGEVLPYIAALRVTFYERQAALIGGDAYCATCNSTGQIIKSGGPRRPRYLNVREVALDGDIVLCGCATPQAIIGLLARESWCDDLAERSAVAVSSQSSSHQPISKIAPLRYGEQFTLRDGNGRALPDTLYTIRDAFGSLVRGVTDSTGKTGRYRTNGPQSVRLYIGHRETIQ</sequence>
<dbReference type="CDD" id="cd14744">
    <property type="entry name" value="PAAR_CT_2"/>
    <property type="match status" value="1"/>
</dbReference>
<dbReference type="EMBL" id="BMHL01000001">
    <property type="protein sequence ID" value="GGC22243.1"/>
    <property type="molecule type" value="Genomic_DNA"/>
</dbReference>
<reference evidence="2" key="1">
    <citation type="journal article" date="2019" name="Int. J. Syst. Evol. Microbiol.">
        <title>The Global Catalogue of Microorganisms (GCM) 10K type strain sequencing project: providing services to taxonomists for standard genome sequencing and annotation.</title>
        <authorList>
            <consortium name="The Broad Institute Genomics Platform"/>
            <consortium name="The Broad Institute Genome Sequencing Center for Infectious Disease"/>
            <person name="Wu L."/>
            <person name="Ma J."/>
        </authorList>
    </citation>
    <scope>NUCLEOTIDE SEQUENCE [LARGE SCALE GENOMIC DNA]</scope>
    <source>
        <strain evidence="2">CGMCC 1.15103</strain>
    </source>
</reference>
<dbReference type="InterPro" id="IPR008727">
    <property type="entry name" value="PAAR_motif"/>
</dbReference>
<comment type="caution">
    <text evidence="1">The sequence shown here is derived from an EMBL/GenBank/DDBJ whole genome shotgun (WGS) entry which is preliminary data.</text>
</comment>
<dbReference type="Proteomes" id="UP000602004">
    <property type="component" value="Unassembled WGS sequence"/>
</dbReference>
<keyword evidence="2" id="KW-1185">Reference proteome</keyword>
<proteinExistence type="predicted"/>
<evidence type="ECO:0008006" key="3">
    <source>
        <dbReference type="Google" id="ProtNLM"/>
    </source>
</evidence>
<organism evidence="1 2">
    <name type="scientific">Paraburkholderia caffeinilytica</name>
    <dbReference type="NCBI Taxonomy" id="1761016"/>
    <lineage>
        <taxon>Bacteria</taxon>
        <taxon>Pseudomonadati</taxon>
        <taxon>Pseudomonadota</taxon>
        <taxon>Betaproteobacteria</taxon>
        <taxon>Burkholderiales</taxon>
        <taxon>Burkholderiaceae</taxon>
        <taxon>Paraburkholderia</taxon>
    </lineage>
</organism>
<protein>
    <recommendedName>
        <fullName evidence="3">PAAR domain-containing protein</fullName>
    </recommendedName>
</protein>
<evidence type="ECO:0000313" key="1">
    <source>
        <dbReference type="EMBL" id="GGC22243.1"/>
    </source>
</evidence>
<dbReference type="Pfam" id="PF05488">
    <property type="entry name" value="PAAR_motif"/>
    <property type="match status" value="1"/>
</dbReference>
<accession>A0ABQ1LC44</accession>
<name>A0ABQ1LC44_9BURK</name>
<evidence type="ECO:0000313" key="2">
    <source>
        <dbReference type="Proteomes" id="UP000602004"/>
    </source>
</evidence>
<gene>
    <name evidence="1" type="ORF">GCM10011400_05740</name>
</gene>